<accession>A0A9D2T9P1</accession>
<feature type="domain" description="TIR" evidence="1">
    <location>
        <begin position="168"/>
        <end position="301"/>
    </location>
</feature>
<dbReference type="PROSITE" id="PS50293">
    <property type="entry name" value="TPR_REGION"/>
    <property type="match status" value="1"/>
</dbReference>
<dbReference type="SMART" id="SM00028">
    <property type="entry name" value="TPR"/>
    <property type="match status" value="7"/>
</dbReference>
<reference evidence="2" key="1">
    <citation type="journal article" date="2021" name="PeerJ">
        <title>Extensive microbial diversity within the chicken gut microbiome revealed by metagenomics and culture.</title>
        <authorList>
            <person name="Gilroy R."/>
            <person name="Ravi A."/>
            <person name="Getino M."/>
            <person name="Pursley I."/>
            <person name="Horton D.L."/>
            <person name="Alikhan N.F."/>
            <person name="Baker D."/>
            <person name="Gharbi K."/>
            <person name="Hall N."/>
            <person name="Watson M."/>
            <person name="Adriaenssens E.M."/>
            <person name="Foster-Nyarko E."/>
            <person name="Jarju S."/>
            <person name="Secka A."/>
            <person name="Antonio M."/>
            <person name="Oren A."/>
            <person name="Chaudhuri R.R."/>
            <person name="La Ragione R."/>
            <person name="Hildebrand F."/>
            <person name="Pallen M.J."/>
        </authorList>
    </citation>
    <scope>NUCLEOTIDE SEQUENCE</scope>
    <source>
        <strain evidence="2">ChiBcec2-3848</strain>
    </source>
</reference>
<comment type="caution">
    <text evidence="2">The sequence shown here is derived from an EMBL/GenBank/DDBJ whole genome shotgun (WGS) entry which is preliminary data.</text>
</comment>
<dbReference type="InterPro" id="IPR035897">
    <property type="entry name" value="Toll_tir_struct_dom_sf"/>
</dbReference>
<dbReference type="EMBL" id="DWVZ01000031">
    <property type="protein sequence ID" value="HJC62485.1"/>
    <property type="molecule type" value="Genomic_DNA"/>
</dbReference>
<gene>
    <name evidence="2" type="ORF">H9753_02545</name>
</gene>
<proteinExistence type="predicted"/>
<dbReference type="SUPFAM" id="SSF52200">
    <property type="entry name" value="Toll/Interleukin receptor TIR domain"/>
    <property type="match status" value="1"/>
</dbReference>
<organism evidence="2 3">
    <name type="scientific">Candidatus Blautia merdavium</name>
    <dbReference type="NCBI Taxonomy" id="2838494"/>
    <lineage>
        <taxon>Bacteria</taxon>
        <taxon>Bacillati</taxon>
        <taxon>Bacillota</taxon>
        <taxon>Clostridia</taxon>
        <taxon>Lachnospirales</taxon>
        <taxon>Lachnospiraceae</taxon>
        <taxon>Blautia</taxon>
    </lineage>
</organism>
<dbReference type="Pfam" id="PF13424">
    <property type="entry name" value="TPR_12"/>
    <property type="match status" value="2"/>
</dbReference>
<dbReference type="Pfam" id="PF13676">
    <property type="entry name" value="TIR_2"/>
    <property type="match status" value="1"/>
</dbReference>
<dbReference type="Gene3D" id="1.25.40.10">
    <property type="entry name" value="Tetratricopeptide repeat domain"/>
    <property type="match status" value="2"/>
</dbReference>
<dbReference type="SUPFAM" id="SSF48452">
    <property type="entry name" value="TPR-like"/>
    <property type="match status" value="2"/>
</dbReference>
<dbReference type="Gene3D" id="3.40.50.10140">
    <property type="entry name" value="Toll/interleukin-1 receptor homology (TIR) domain"/>
    <property type="match status" value="1"/>
</dbReference>
<dbReference type="PROSITE" id="PS50104">
    <property type="entry name" value="TIR"/>
    <property type="match status" value="1"/>
</dbReference>
<dbReference type="AlphaFoldDB" id="A0A9D2T9P1"/>
<name>A0A9D2T9P1_9FIRM</name>
<dbReference type="SMART" id="SM00671">
    <property type="entry name" value="SEL1"/>
    <property type="match status" value="2"/>
</dbReference>
<evidence type="ECO:0000313" key="2">
    <source>
        <dbReference type="EMBL" id="HJC62485.1"/>
    </source>
</evidence>
<dbReference type="PANTHER" id="PTHR46082:SF6">
    <property type="entry name" value="AAA+ ATPASE DOMAIN-CONTAINING PROTEIN-RELATED"/>
    <property type="match status" value="1"/>
</dbReference>
<dbReference type="Proteomes" id="UP000823886">
    <property type="component" value="Unassembled WGS sequence"/>
</dbReference>
<dbReference type="InterPro" id="IPR019734">
    <property type="entry name" value="TPR_rpt"/>
</dbReference>
<dbReference type="GO" id="GO:0007165">
    <property type="term" value="P:signal transduction"/>
    <property type="evidence" value="ECO:0007669"/>
    <property type="project" value="InterPro"/>
</dbReference>
<dbReference type="Pfam" id="PF13374">
    <property type="entry name" value="TPR_10"/>
    <property type="match status" value="2"/>
</dbReference>
<dbReference type="InterPro" id="IPR011990">
    <property type="entry name" value="TPR-like_helical_dom_sf"/>
</dbReference>
<evidence type="ECO:0000259" key="1">
    <source>
        <dbReference type="PROSITE" id="PS50104"/>
    </source>
</evidence>
<protein>
    <submittedName>
        <fullName evidence="2">Toll/interleukin-1 receptor domain-containing protein</fullName>
    </submittedName>
</protein>
<dbReference type="PANTHER" id="PTHR46082">
    <property type="entry name" value="ATP/GTP-BINDING PROTEIN-RELATED"/>
    <property type="match status" value="1"/>
</dbReference>
<dbReference type="InterPro" id="IPR000157">
    <property type="entry name" value="TIR_dom"/>
</dbReference>
<evidence type="ECO:0000313" key="3">
    <source>
        <dbReference type="Proteomes" id="UP000823886"/>
    </source>
</evidence>
<reference evidence="2" key="2">
    <citation type="submission" date="2021-04" db="EMBL/GenBank/DDBJ databases">
        <authorList>
            <person name="Gilroy R."/>
        </authorList>
    </citation>
    <scope>NUCLEOTIDE SEQUENCE</scope>
    <source>
        <strain evidence="2">ChiBcec2-3848</strain>
    </source>
</reference>
<dbReference type="PRINTS" id="PR00381">
    <property type="entry name" value="KINESINLIGHT"/>
</dbReference>
<keyword evidence="2" id="KW-0675">Receptor</keyword>
<dbReference type="SUPFAM" id="SSF81901">
    <property type="entry name" value="HCP-like"/>
    <property type="match status" value="1"/>
</dbReference>
<dbReference type="InterPro" id="IPR006597">
    <property type="entry name" value="Sel1-like"/>
</dbReference>
<feature type="non-terminal residue" evidence="2">
    <location>
        <position position="676"/>
    </location>
</feature>
<sequence>MSNEYLKCKTLGGGSPNGKPRVFFTCHPADFESSFEKICADIFDAQNNCAIFYTPDMEYCIPQEDMELDIAAMNLVVIPVSLKLLLEPNRAMDVDFPFARDHGITVLPIMIESGVDSVYARADKFGRRQYLDSVTTDPTAVPYTEKLKKFLHSVLVDDETAQRIRRAFDAYIFLSYRKKDRKLANELMRLIHKDPLCRDIAIWYDEYLVPSEEFDENIRKALKKSELFALLVTPNLINEENYVCTHEYPQARGSGKPILPVEAEKTDRKELEKQFEGIPKCIDAKDGDIVTKVLLETIKKIETAENANEPEHNFLIGLAYLDGIDVEVNRERAVRLITSAAEAGLMEAMEKLYDMYKDGTGVELDYRKSLYWAKKNAERCENDYGEKDEHTLAALHHLAFAYCNNGQYRDALEINEKAYELSCRLLGEEHPDTLAFLNNLAYEYGELGEYQTALELKKKAYELCSKVLGEEHPNTLAVLSNLAVEYSKLGKHQQALELAKKAYELRCKVLGEEHPDTLISLSNLANEYSELGEHQQTLESAKKAYELCSKVLGKEHPDTLTVLSNLAVEYSELGEHQQALELKKKVYELRCRVLGEEHPNTLTSLNNLSGEYSELGEYQKALELTKKAYELYCKVLGKEHPDTLTLLSNLAVKYSKLGEHQQALELKKKAYELCSK</sequence>
<dbReference type="InterPro" id="IPR053137">
    <property type="entry name" value="NLR-like"/>
</dbReference>